<protein>
    <submittedName>
        <fullName evidence="1">Uncharacterized protein</fullName>
    </submittedName>
</protein>
<evidence type="ECO:0000313" key="1">
    <source>
        <dbReference type="EMBL" id="KUM51375.1"/>
    </source>
</evidence>
<proteinExistence type="predicted"/>
<geneLocation type="mitochondrion" evidence="1"/>
<accession>A0A101M5W4</accession>
<dbReference type="EMBL" id="LKAM01000001">
    <property type="protein sequence ID" value="KUM51375.1"/>
    <property type="molecule type" value="Genomic_DNA"/>
</dbReference>
<sequence>MYSPAPVLGCVQAVVGVVSGPIVSVSPGLIGPAWVCHFPPTINETVWVRRHSRDAGSSTVELEKSGDSYRSRYLRYSLLTG</sequence>
<reference evidence="1" key="1">
    <citation type="journal article" date="2015" name="Genome Biol. Evol.">
        <title>Organellar Genomes of White Spruce (Picea glauca): Assembly and Annotation.</title>
        <authorList>
            <person name="Jackman S.D."/>
            <person name="Warren R.L."/>
            <person name="Gibb E.A."/>
            <person name="Vandervalk B.P."/>
            <person name="Mohamadi H."/>
            <person name="Chu J."/>
            <person name="Raymond A."/>
            <person name="Pleasance S."/>
            <person name="Coope R."/>
            <person name="Wildung M.R."/>
            <person name="Ritland C.E."/>
            <person name="Bousquet J."/>
            <person name="Jones S.J."/>
            <person name="Bohlmann J."/>
            <person name="Birol I."/>
        </authorList>
    </citation>
    <scope>NUCLEOTIDE SEQUENCE [LARGE SCALE GENOMIC DNA]</scope>
    <source>
        <tissue evidence="1">Flushing bud</tissue>
    </source>
</reference>
<name>A0A101M5W4_PICGL</name>
<gene>
    <name evidence="1" type="ORF">ABT39_MTgene1222</name>
</gene>
<organism evidence="1">
    <name type="scientific">Picea glauca</name>
    <name type="common">White spruce</name>
    <name type="synonym">Pinus glauca</name>
    <dbReference type="NCBI Taxonomy" id="3330"/>
    <lineage>
        <taxon>Eukaryota</taxon>
        <taxon>Viridiplantae</taxon>
        <taxon>Streptophyta</taxon>
        <taxon>Embryophyta</taxon>
        <taxon>Tracheophyta</taxon>
        <taxon>Spermatophyta</taxon>
        <taxon>Pinopsida</taxon>
        <taxon>Pinidae</taxon>
        <taxon>Conifers I</taxon>
        <taxon>Pinales</taxon>
        <taxon>Pinaceae</taxon>
        <taxon>Picea</taxon>
    </lineage>
</organism>
<comment type="caution">
    <text evidence="1">The sequence shown here is derived from an EMBL/GenBank/DDBJ whole genome shotgun (WGS) entry which is preliminary data.</text>
</comment>
<dbReference type="AlphaFoldDB" id="A0A101M5W4"/>
<keyword evidence="1" id="KW-0496">Mitochondrion</keyword>